<accession>A0A1X0QLY1</accession>
<organism evidence="1">
    <name type="scientific">Rhizopus microsporus var. microsporus</name>
    <dbReference type="NCBI Taxonomy" id="86635"/>
    <lineage>
        <taxon>Eukaryota</taxon>
        <taxon>Fungi</taxon>
        <taxon>Fungi incertae sedis</taxon>
        <taxon>Mucoromycota</taxon>
        <taxon>Mucoromycotina</taxon>
        <taxon>Mucoromycetes</taxon>
        <taxon>Mucorales</taxon>
        <taxon>Mucorineae</taxon>
        <taxon>Rhizopodaceae</taxon>
        <taxon>Rhizopus</taxon>
    </lineage>
</organism>
<dbReference type="AlphaFoldDB" id="A0A1X0QLY1"/>
<proteinExistence type="predicted"/>
<dbReference type="Proteomes" id="UP000242414">
    <property type="component" value="Unassembled WGS sequence"/>
</dbReference>
<reference evidence="1" key="1">
    <citation type="journal article" date="2016" name="Proc. Natl. Acad. Sci. U.S.A.">
        <title>Lipid metabolic changes in an early divergent fungus govern the establishment of a mutualistic symbiosis with endobacteria.</title>
        <authorList>
            <person name="Lastovetsky O.A."/>
            <person name="Gaspar M.L."/>
            <person name="Mondo S.J."/>
            <person name="LaButti K.M."/>
            <person name="Sandor L."/>
            <person name="Grigoriev I.V."/>
            <person name="Henry S.A."/>
            <person name="Pawlowska T.E."/>
        </authorList>
    </citation>
    <scope>NUCLEOTIDE SEQUENCE [LARGE SCALE GENOMIC DNA]</scope>
    <source>
        <strain evidence="1">ATCC 52814</strain>
    </source>
</reference>
<protein>
    <submittedName>
        <fullName evidence="1">Uncharacterized protein</fullName>
    </submittedName>
</protein>
<evidence type="ECO:0000313" key="1">
    <source>
        <dbReference type="EMBL" id="ORE00763.1"/>
    </source>
</evidence>
<sequence length="91" mass="9997">VEAIGRRKTLDTHRGSFRIKNGEGSTCTSLPVEDTNYENAFPTIIMNTDGTKLVIRIKAFNASITSNLHLDALVNPEVGPSTVSFYLNNRS</sequence>
<dbReference type="EMBL" id="KV922300">
    <property type="protein sequence ID" value="ORE00763.1"/>
    <property type="molecule type" value="Genomic_DNA"/>
</dbReference>
<gene>
    <name evidence="1" type="ORF">BCV72DRAFT_218546</name>
</gene>
<dbReference type="VEuPathDB" id="FungiDB:BCV72DRAFT_218546"/>
<feature type="non-terminal residue" evidence="1">
    <location>
        <position position="1"/>
    </location>
</feature>
<name>A0A1X0QLY1_RHIZD</name>